<proteinExistence type="predicted"/>
<keyword evidence="3" id="KW-1185">Reference proteome</keyword>
<name>A0AAD1Y444_EUPCR</name>
<feature type="transmembrane region" description="Helical" evidence="1">
    <location>
        <begin position="46"/>
        <end position="69"/>
    </location>
</feature>
<keyword evidence="1" id="KW-0812">Transmembrane</keyword>
<keyword evidence="1" id="KW-0472">Membrane</keyword>
<evidence type="ECO:0000256" key="1">
    <source>
        <dbReference type="SAM" id="Phobius"/>
    </source>
</evidence>
<keyword evidence="1" id="KW-1133">Transmembrane helix</keyword>
<reference evidence="2" key="1">
    <citation type="submission" date="2023-07" db="EMBL/GenBank/DDBJ databases">
        <authorList>
            <consortium name="AG Swart"/>
            <person name="Singh M."/>
            <person name="Singh A."/>
            <person name="Seah K."/>
            <person name="Emmerich C."/>
        </authorList>
    </citation>
    <scope>NUCLEOTIDE SEQUENCE</scope>
    <source>
        <strain evidence="2">DP1</strain>
    </source>
</reference>
<sequence>MRVRITENNKVRFQLFASKKNQATTMCLKTPDKLNTDDPITQSLRRYLICCLCFSIPFRPLLSLSFFYFNRPRRPFQSIKTIYFYKTYYSIVQD</sequence>
<gene>
    <name evidence="2" type="ORF">ECRASSUSDP1_LOCUS26468</name>
</gene>
<evidence type="ECO:0000313" key="2">
    <source>
        <dbReference type="EMBL" id="CAI2384928.1"/>
    </source>
</evidence>
<dbReference type="EMBL" id="CAMPGE010027282">
    <property type="protein sequence ID" value="CAI2384928.1"/>
    <property type="molecule type" value="Genomic_DNA"/>
</dbReference>
<evidence type="ECO:0000313" key="3">
    <source>
        <dbReference type="Proteomes" id="UP001295684"/>
    </source>
</evidence>
<organism evidence="2 3">
    <name type="scientific">Euplotes crassus</name>
    <dbReference type="NCBI Taxonomy" id="5936"/>
    <lineage>
        <taxon>Eukaryota</taxon>
        <taxon>Sar</taxon>
        <taxon>Alveolata</taxon>
        <taxon>Ciliophora</taxon>
        <taxon>Intramacronucleata</taxon>
        <taxon>Spirotrichea</taxon>
        <taxon>Hypotrichia</taxon>
        <taxon>Euplotida</taxon>
        <taxon>Euplotidae</taxon>
        <taxon>Moneuplotes</taxon>
    </lineage>
</organism>
<dbReference type="AlphaFoldDB" id="A0AAD1Y444"/>
<dbReference type="Proteomes" id="UP001295684">
    <property type="component" value="Unassembled WGS sequence"/>
</dbReference>
<accession>A0AAD1Y444</accession>
<comment type="caution">
    <text evidence="2">The sequence shown here is derived from an EMBL/GenBank/DDBJ whole genome shotgun (WGS) entry which is preliminary data.</text>
</comment>
<protein>
    <submittedName>
        <fullName evidence="2">Uncharacterized protein</fullName>
    </submittedName>
</protein>